<dbReference type="InterPro" id="IPR011042">
    <property type="entry name" value="6-blade_b-propeller_TolB-like"/>
</dbReference>
<dbReference type="InterPro" id="IPR011009">
    <property type="entry name" value="Kinase-like_dom_sf"/>
</dbReference>
<evidence type="ECO:0000256" key="2">
    <source>
        <dbReference type="SAM" id="Phobius"/>
    </source>
</evidence>
<dbReference type="AlphaFoldDB" id="A0A143PM41"/>
<dbReference type="GO" id="GO:0005524">
    <property type="term" value="F:ATP binding"/>
    <property type="evidence" value="ECO:0007669"/>
    <property type="project" value="InterPro"/>
</dbReference>
<name>A0A143PM41_LUTPR</name>
<dbReference type="Pfam" id="PF00069">
    <property type="entry name" value="Pkinase"/>
    <property type="match status" value="1"/>
</dbReference>
<dbReference type="SUPFAM" id="SSF56112">
    <property type="entry name" value="Protein kinase-like (PK-like)"/>
    <property type="match status" value="1"/>
</dbReference>
<dbReference type="InterPro" id="IPR000719">
    <property type="entry name" value="Prot_kinase_dom"/>
</dbReference>
<evidence type="ECO:0000256" key="1">
    <source>
        <dbReference type="ARBA" id="ARBA00009820"/>
    </source>
</evidence>
<dbReference type="STRING" id="1855912.LuPra_02486"/>
<gene>
    <name evidence="4" type="primary">pknB_12</name>
    <name evidence="4" type="ORF">LuPra_02486</name>
</gene>
<dbReference type="PROSITE" id="PS50011">
    <property type="entry name" value="PROTEIN_KINASE_DOM"/>
    <property type="match status" value="1"/>
</dbReference>
<dbReference type="EMBL" id="CP015136">
    <property type="protein sequence ID" value="AMY09273.1"/>
    <property type="molecule type" value="Genomic_DNA"/>
</dbReference>
<sequence length="715" mass="77129">MSPEQAKGRPTDKRSDIWAFGCVLFEMLTGERAFPADDVAEALAAVLKTEPDWSALPADMPPLARRLVQRCLEKNVSARVPDIAVALFELSELATAWPTTQATAAPRRGRTRWLVAAASLAAALASGVGVWLWLRPDGSATLHAPVTRLALVPPSGVQFADVPYPLAITPDGRRIVFVGEKNGVRQFYVRSLDSLDAQLIPGTEGIDPRVTLSPDGRSLLAFDLRNRTLKKVPIDGGTAESICQLPGATLGVVRGASWGRGGNIVFAMEPEPGLMIVRDTGGVAQRLTKAAEGDVHGRPQFLPDGKRVLFTGIRAQGGLFVASTDTREVRSVMPAPFAQYVANGHLLFLRDGTLWVVKFDVNALQPIGDASPLAEAVSFVFPGGPARMSVSDDGRLVYMVGAAVTGRATRESSLMLVDTAAGRESPLPNIPPGPYAFVRISPTGDKIAVGTNPGAAARVKVYDTRRSVMTPITADTRSGRPLWADRETLVFEQIRGGAAAVYSQRADGTGQATLVWTPSAGGWTYAPNARLPDGRLIVSRARLGSYGIYREQDLLLATPGNPAATPLLASTANEANGAVSPNGEWIAYESDRTGRYEVWLERFPQMTERQPVSTTGGASPVWSIDGKRLFYMSNDGRQVFEVQVSSRQGPALTVSKPRLRVQGDYMAPLWGYRRFDVMPDGNQFVLLKPAAEDRGTPLEAVVVEGWFDELRRRLP</sequence>
<dbReference type="PANTHER" id="PTHR36842:SF1">
    <property type="entry name" value="PROTEIN TOLB"/>
    <property type="match status" value="1"/>
</dbReference>
<evidence type="ECO:0000259" key="3">
    <source>
        <dbReference type="PROSITE" id="PS50011"/>
    </source>
</evidence>
<keyword evidence="2" id="KW-0472">Membrane</keyword>
<accession>A0A143PM41</accession>
<keyword evidence="2" id="KW-0812">Transmembrane</keyword>
<comment type="similarity">
    <text evidence="1">Belongs to the TolB family.</text>
</comment>
<dbReference type="SUPFAM" id="SSF75011">
    <property type="entry name" value="3-carboxy-cis,cis-mucoante lactonizing enzyme"/>
    <property type="match status" value="1"/>
</dbReference>
<keyword evidence="4" id="KW-0808">Transferase</keyword>
<dbReference type="InterPro" id="IPR011659">
    <property type="entry name" value="WD40"/>
</dbReference>
<dbReference type="Gene3D" id="1.10.510.10">
    <property type="entry name" value="Transferase(Phosphotransferase) domain 1"/>
    <property type="match status" value="1"/>
</dbReference>
<dbReference type="Gene3D" id="2.120.10.30">
    <property type="entry name" value="TolB, C-terminal domain"/>
    <property type="match status" value="3"/>
</dbReference>
<dbReference type="SUPFAM" id="SSF82171">
    <property type="entry name" value="DPP6 N-terminal domain-like"/>
    <property type="match status" value="1"/>
</dbReference>
<keyword evidence="5" id="KW-1185">Reference proteome</keyword>
<evidence type="ECO:0000313" key="4">
    <source>
        <dbReference type="EMBL" id="AMY09273.1"/>
    </source>
</evidence>
<protein>
    <submittedName>
        <fullName evidence="4">Serine/threonine-protein kinase PknB</fullName>
        <ecNumber evidence="4">2.7.11.1</ecNumber>
    </submittedName>
</protein>
<dbReference type="EC" id="2.7.11.1" evidence="4"/>
<dbReference type="GO" id="GO:0004674">
    <property type="term" value="F:protein serine/threonine kinase activity"/>
    <property type="evidence" value="ECO:0007669"/>
    <property type="project" value="UniProtKB-EC"/>
</dbReference>
<feature type="domain" description="Protein kinase" evidence="3">
    <location>
        <begin position="1"/>
        <end position="93"/>
    </location>
</feature>
<evidence type="ECO:0000313" key="5">
    <source>
        <dbReference type="Proteomes" id="UP000076079"/>
    </source>
</evidence>
<dbReference type="OrthoDB" id="101360at2"/>
<dbReference type="PATRIC" id="fig|1813736.3.peg.2617"/>
<reference evidence="5" key="2">
    <citation type="submission" date="2016-04" db="EMBL/GenBank/DDBJ databases">
        <title>First Complete Genome Sequence of a Subdivision 6 Acidobacterium.</title>
        <authorList>
            <person name="Huang S."/>
            <person name="Vieira S."/>
            <person name="Bunk B."/>
            <person name="Riedel T."/>
            <person name="Sproeer C."/>
            <person name="Overmann J."/>
        </authorList>
    </citation>
    <scope>NUCLEOTIDE SEQUENCE [LARGE SCALE GENOMIC DNA]</scope>
    <source>
        <strain evidence="5">DSM 100886 HEG_-6_39</strain>
    </source>
</reference>
<reference evidence="4 5" key="1">
    <citation type="journal article" date="2016" name="Genome Announc.">
        <title>First Complete Genome Sequence of a Subdivision 6 Acidobacterium Strain.</title>
        <authorList>
            <person name="Huang S."/>
            <person name="Vieira S."/>
            <person name="Bunk B."/>
            <person name="Riedel T."/>
            <person name="Sproer C."/>
            <person name="Overmann J."/>
        </authorList>
    </citation>
    <scope>NUCLEOTIDE SEQUENCE [LARGE SCALE GENOMIC DNA]</scope>
    <source>
        <strain evidence="5">DSM 100886 HEG_-6_39</strain>
    </source>
</reference>
<organism evidence="4 5">
    <name type="scientific">Luteitalea pratensis</name>
    <dbReference type="NCBI Taxonomy" id="1855912"/>
    <lineage>
        <taxon>Bacteria</taxon>
        <taxon>Pseudomonadati</taxon>
        <taxon>Acidobacteriota</taxon>
        <taxon>Vicinamibacteria</taxon>
        <taxon>Vicinamibacterales</taxon>
        <taxon>Vicinamibacteraceae</taxon>
        <taxon>Luteitalea</taxon>
    </lineage>
</organism>
<keyword evidence="2" id="KW-1133">Transmembrane helix</keyword>
<dbReference type="Pfam" id="PF07676">
    <property type="entry name" value="PD40"/>
    <property type="match status" value="3"/>
</dbReference>
<feature type="transmembrane region" description="Helical" evidence="2">
    <location>
        <begin position="113"/>
        <end position="134"/>
    </location>
</feature>
<dbReference type="Proteomes" id="UP000076079">
    <property type="component" value="Chromosome"/>
</dbReference>
<dbReference type="KEGG" id="abac:LuPra_02486"/>
<keyword evidence="4" id="KW-0418">Kinase</keyword>
<proteinExistence type="inferred from homology"/>
<dbReference type="PANTHER" id="PTHR36842">
    <property type="entry name" value="PROTEIN TOLB HOMOLOG"/>
    <property type="match status" value="1"/>
</dbReference>